<reference evidence="1" key="1">
    <citation type="submission" date="2018-02" db="EMBL/GenBank/DDBJ databases">
        <title>Rhizophora mucronata_Transcriptome.</title>
        <authorList>
            <person name="Meera S.P."/>
            <person name="Sreeshan A."/>
            <person name="Augustine A."/>
        </authorList>
    </citation>
    <scope>NUCLEOTIDE SEQUENCE</scope>
    <source>
        <tissue evidence="1">Leaf</tissue>
    </source>
</reference>
<protein>
    <submittedName>
        <fullName evidence="1">Leucine-rich repeat extensin-like protein 4</fullName>
    </submittedName>
</protein>
<proteinExistence type="predicted"/>
<accession>A0A2P2QE93</accession>
<dbReference type="EMBL" id="GGEC01084828">
    <property type="protein sequence ID" value="MBX65312.1"/>
    <property type="molecule type" value="Transcribed_RNA"/>
</dbReference>
<evidence type="ECO:0000313" key="1">
    <source>
        <dbReference type="EMBL" id="MBX65312.1"/>
    </source>
</evidence>
<organism evidence="1">
    <name type="scientific">Rhizophora mucronata</name>
    <name type="common">Asiatic mangrove</name>
    <dbReference type="NCBI Taxonomy" id="61149"/>
    <lineage>
        <taxon>Eukaryota</taxon>
        <taxon>Viridiplantae</taxon>
        <taxon>Streptophyta</taxon>
        <taxon>Embryophyta</taxon>
        <taxon>Tracheophyta</taxon>
        <taxon>Spermatophyta</taxon>
        <taxon>Magnoliopsida</taxon>
        <taxon>eudicotyledons</taxon>
        <taxon>Gunneridae</taxon>
        <taxon>Pentapetalae</taxon>
        <taxon>rosids</taxon>
        <taxon>fabids</taxon>
        <taxon>Malpighiales</taxon>
        <taxon>Rhizophoraceae</taxon>
        <taxon>Rhizophora</taxon>
    </lineage>
</organism>
<name>A0A2P2QE93_RHIMU</name>
<dbReference type="AlphaFoldDB" id="A0A2P2QE93"/>
<sequence>MYAAIQGFSVLGLSITAASEPSPALT</sequence>